<dbReference type="GO" id="GO:0008194">
    <property type="term" value="F:UDP-glycosyltransferase activity"/>
    <property type="evidence" value="ECO:0007669"/>
    <property type="project" value="InterPro"/>
</dbReference>
<comment type="caution">
    <text evidence="6">The sequence shown here is derived from an EMBL/GenBank/DDBJ whole genome shotgun (WGS) entry which is preliminary data.</text>
</comment>
<keyword evidence="7" id="KW-1185">Reference proteome</keyword>
<organism evidence="6 7">
    <name type="scientific">Streptomyces angustmyceticus</name>
    <dbReference type="NCBI Taxonomy" id="285578"/>
    <lineage>
        <taxon>Bacteria</taxon>
        <taxon>Bacillati</taxon>
        <taxon>Actinomycetota</taxon>
        <taxon>Actinomycetes</taxon>
        <taxon>Kitasatosporales</taxon>
        <taxon>Streptomycetaceae</taxon>
        <taxon>Streptomyces</taxon>
    </lineage>
</organism>
<dbReference type="Pfam" id="PF06722">
    <property type="entry name" value="EryCIII-like_C"/>
    <property type="match status" value="1"/>
</dbReference>
<dbReference type="PANTHER" id="PTHR48050">
    <property type="entry name" value="STEROL 3-BETA-GLUCOSYLTRANSFERASE"/>
    <property type="match status" value="1"/>
</dbReference>
<dbReference type="GO" id="GO:0016758">
    <property type="term" value="F:hexosyltransferase activity"/>
    <property type="evidence" value="ECO:0007669"/>
    <property type="project" value="UniProtKB-ARBA"/>
</dbReference>
<evidence type="ECO:0000313" key="6">
    <source>
        <dbReference type="EMBL" id="GES27518.1"/>
    </source>
</evidence>
<evidence type="ECO:0000259" key="4">
    <source>
        <dbReference type="Pfam" id="PF06722"/>
    </source>
</evidence>
<dbReference type="InterPro" id="IPR048284">
    <property type="entry name" value="EryCIII-like_N"/>
</dbReference>
<dbReference type="EMBL" id="BLAG01000004">
    <property type="protein sequence ID" value="GES27518.1"/>
    <property type="molecule type" value="Genomic_DNA"/>
</dbReference>
<dbReference type="Proteomes" id="UP000325598">
    <property type="component" value="Unassembled WGS sequence"/>
</dbReference>
<dbReference type="CDD" id="cd03784">
    <property type="entry name" value="GT1_Gtf-like"/>
    <property type="match status" value="1"/>
</dbReference>
<gene>
    <name evidence="6" type="ORF">San01_00040</name>
</gene>
<evidence type="ECO:0000259" key="5">
    <source>
        <dbReference type="Pfam" id="PF21036"/>
    </source>
</evidence>
<dbReference type="Pfam" id="PF21036">
    <property type="entry name" value="EryCIII-like_N"/>
    <property type="match status" value="1"/>
</dbReference>
<dbReference type="PANTHER" id="PTHR48050:SF13">
    <property type="entry name" value="STEROL 3-BETA-GLUCOSYLTRANSFERASE UGT80A2"/>
    <property type="match status" value="1"/>
</dbReference>
<keyword evidence="2" id="KW-0328">Glycosyltransferase</keyword>
<name>A0A5J4LA63_9ACTN</name>
<evidence type="ECO:0000313" key="7">
    <source>
        <dbReference type="Proteomes" id="UP000325598"/>
    </source>
</evidence>
<evidence type="ECO:0000256" key="2">
    <source>
        <dbReference type="ARBA" id="ARBA00022676"/>
    </source>
</evidence>
<dbReference type="InterPro" id="IPR050426">
    <property type="entry name" value="Glycosyltransferase_28"/>
</dbReference>
<dbReference type="GeneID" id="96750067"/>
<dbReference type="InterPro" id="IPR002213">
    <property type="entry name" value="UDP_glucos_trans"/>
</dbReference>
<protein>
    <submittedName>
        <fullName evidence="6">Glycosyl transferase</fullName>
    </submittedName>
</protein>
<evidence type="ECO:0000256" key="3">
    <source>
        <dbReference type="ARBA" id="ARBA00022679"/>
    </source>
</evidence>
<dbReference type="GO" id="GO:0017000">
    <property type="term" value="P:antibiotic biosynthetic process"/>
    <property type="evidence" value="ECO:0007669"/>
    <property type="project" value="UniProtKB-ARBA"/>
</dbReference>
<accession>A0A5J4LA63</accession>
<feature type="domain" description="Erythromycin biosynthesis protein CIII-like C-terminal" evidence="4">
    <location>
        <begin position="278"/>
        <end position="421"/>
    </location>
</feature>
<dbReference type="RefSeq" id="WP_086721069.1">
    <property type="nucleotide sequence ID" value="NZ_BLAG01000004.1"/>
</dbReference>
<dbReference type="InterPro" id="IPR010610">
    <property type="entry name" value="EryCIII-like_C"/>
</dbReference>
<sequence>MRILIVVWPLTAHLYPTLPVAWALQGAGHEVRVASHPDLAGTITAAGLPAVPLGTPETIASPGTVGEHLLPAGHRDRLATALGIDQDGDSDVWATVSTYTLASSRVFHPADGSAAHGWGGVDDLVAAARDWQPDLVLWDPNWPAAAVAARACGAAHGRVLWGRDYLGWACHRIDLRRAELAAAGLPDPVAEIVRPAAARHGVPVDDDLLLGQFTLDPTPADMRLPSRARTVPVRRIPYTGAAAVPSWLGARPDRPRVALTLGATQRMFDNDKVLVPSLLEMVDGLDTEVIATLDTSQLAGQRLPDNVRAVDYLPLNLLLPSCSAIIHHGGIGTFTAAVAHRVPQLVVGDELRVAYAANSAYAVGHGAGLAVDPQQQSVAEMRARFLRVLSEPSFQEGTRRLHADWLAMPSPNDTVPVLEKLTALHRTAR</sequence>
<dbReference type="SUPFAM" id="SSF53756">
    <property type="entry name" value="UDP-Glycosyltransferase/glycogen phosphorylase"/>
    <property type="match status" value="1"/>
</dbReference>
<feature type="domain" description="Erythromycin biosynthesis protein CIII-like N-terminal" evidence="5">
    <location>
        <begin position="22"/>
        <end position="262"/>
    </location>
</feature>
<keyword evidence="3 6" id="KW-0808">Transferase</keyword>
<dbReference type="OrthoDB" id="3863369at2"/>
<comment type="similarity">
    <text evidence="1">Belongs to the glycosyltransferase 28 family.</text>
</comment>
<dbReference type="AlphaFoldDB" id="A0A5J4LA63"/>
<proteinExistence type="inferred from homology"/>
<reference evidence="6 7" key="1">
    <citation type="submission" date="2019-10" db="EMBL/GenBank/DDBJ databases">
        <title>Whole genome shotgun sequence of Streptomyces angustmyceticus NBRC 3934.</title>
        <authorList>
            <person name="Hosoyama A."/>
            <person name="Ichikawa N."/>
            <person name="Kimura A."/>
            <person name="Kitahashi Y."/>
            <person name="Komaki H."/>
            <person name="Uohara A."/>
        </authorList>
    </citation>
    <scope>NUCLEOTIDE SEQUENCE [LARGE SCALE GENOMIC DNA]</scope>
    <source>
        <strain evidence="6 7">NBRC 3934</strain>
    </source>
</reference>
<evidence type="ECO:0000256" key="1">
    <source>
        <dbReference type="ARBA" id="ARBA00006962"/>
    </source>
</evidence>
<dbReference type="Gene3D" id="3.40.50.2000">
    <property type="entry name" value="Glycogen Phosphorylase B"/>
    <property type="match status" value="2"/>
</dbReference>